<dbReference type="InterPro" id="IPR015421">
    <property type="entry name" value="PyrdxlP-dep_Trfase_major"/>
</dbReference>
<dbReference type="Proteomes" id="UP000198680">
    <property type="component" value="Unassembled WGS sequence"/>
</dbReference>
<dbReference type="STRING" id="1137991.SAMN05660642_03493"/>
<evidence type="ECO:0000313" key="5">
    <source>
        <dbReference type="Proteomes" id="UP000198680"/>
    </source>
</evidence>
<dbReference type="InterPro" id="IPR052357">
    <property type="entry name" value="Orn_Lys_Arg_decarboxylase-I"/>
</dbReference>
<keyword evidence="5" id="KW-1185">Reference proteome</keyword>
<dbReference type="Pfam" id="PF01276">
    <property type="entry name" value="OKR_DC_1"/>
    <property type="match status" value="1"/>
</dbReference>
<dbReference type="PANTHER" id="PTHR43277:SF4">
    <property type="entry name" value="ARGININE DECARBOXYLASE"/>
    <property type="match status" value="1"/>
</dbReference>
<sequence length="94" mass="10188">MDHSRAPVLEALQEFRRRGDLVYGPPGHKQGRGADPRVVEVVGEGVFASDVLSLNGLDDRRESQGVTTQAEDLMADAVDADRAFFSTCAAARCR</sequence>
<comment type="cofactor">
    <cofactor evidence="1">
        <name>pyridoxal 5'-phosphate</name>
        <dbReference type="ChEBI" id="CHEBI:597326"/>
    </cofactor>
</comment>
<gene>
    <name evidence="4" type="ORF">SAMN05660642_03493</name>
</gene>
<evidence type="ECO:0000256" key="1">
    <source>
        <dbReference type="ARBA" id="ARBA00001933"/>
    </source>
</evidence>
<accession>A0A1G9WQU4</accession>
<dbReference type="GO" id="GO:0003824">
    <property type="term" value="F:catalytic activity"/>
    <property type="evidence" value="ECO:0007669"/>
    <property type="project" value="InterPro"/>
</dbReference>
<feature type="domain" description="Orn/Lys/Arg decarboxylases family 1 pyridoxal-P attachment site" evidence="3">
    <location>
        <begin position="7"/>
        <end position="87"/>
    </location>
</feature>
<dbReference type="RefSeq" id="WP_217636177.1">
    <property type="nucleotide sequence ID" value="NZ_FNHE01000009.1"/>
</dbReference>
<evidence type="ECO:0000256" key="2">
    <source>
        <dbReference type="ARBA" id="ARBA00022898"/>
    </source>
</evidence>
<dbReference type="SUPFAM" id="SSF53383">
    <property type="entry name" value="PLP-dependent transferases"/>
    <property type="match status" value="1"/>
</dbReference>
<proteinExistence type="predicted"/>
<evidence type="ECO:0000259" key="3">
    <source>
        <dbReference type="Pfam" id="PF01276"/>
    </source>
</evidence>
<dbReference type="AlphaFoldDB" id="A0A1G9WQU4"/>
<protein>
    <submittedName>
        <fullName evidence="4">Orn/Lys/Arg decarboxylase, major domain</fullName>
    </submittedName>
</protein>
<evidence type="ECO:0000313" key="4">
    <source>
        <dbReference type="EMBL" id="SDM86800.1"/>
    </source>
</evidence>
<dbReference type="Gene3D" id="3.40.640.10">
    <property type="entry name" value="Type I PLP-dependent aspartate aminotransferase-like (Major domain)"/>
    <property type="match status" value="1"/>
</dbReference>
<keyword evidence="2" id="KW-0663">Pyridoxal phosphate</keyword>
<organism evidence="4 5">
    <name type="scientific">Geodermatophilus siccatus</name>
    <dbReference type="NCBI Taxonomy" id="1137991"/>
    <lineage>
        <taxon>Bacteria</taxon>
        <taxon>Bacillati</taxon>
        <taxon>Actinomycetota</taxon>
        <taxon>Actinomycetes</taxon>
        <taxon>Geodermatophilales</taxon>
        <taxon>Geodermatophilaceae</taxon>
        <taxon>Geodermatophilus</taxon>
    </lineage>
</organism>
<name>A0A1G9WQU4_9ACTN</name>
<dbReference type="InterPro" id="IPR015424">
    <property type="entry name" value="PyrdxlP-dep_Trfase"/>
</dbReference>
<reference evidence="5" key="1">
    <citation type="submission" date="2016-10" db="EMBL/GenBank/DDBJ databases">
        <authorList>
            <person name="Varghese N."/>
            <person name="Submissions S."/>
        </authorList>
    </citation>
    <scope>NUCLEOTIDE SEQUENCE [LARGE SCALE GENOMIC DNA]</scope>
    <source>
        <strain evidence="5">DSM 45419</strain>
    </source>
</reference>
<dbReference type="InterPro" id="IPR000310">
    <property type="entry name" value="Orn/Lys/Arg_deCO2ase_major_dom"/>
</dbReference>
<dbReference type="EMBL" id="FNHE01000009">
    <property type="protein sequence ID" value="SDM86800.1"/>
    <property type="molecule type" value="Genomic_DNA"/>
</dbReference>
<dbReference type="PANTHER" id="PTHR43277">
    <property type="entry name" value="ARGININE DECARBOXYLASE"/>
    <property type="match status" value="1"/>
</dbReference>